<accession>A0A2P5DTR6</accession>
<proteinExistence type="predicted"/>
<evidence type="ECO:0000313" key="1">
    <source>
        <dbReference type="EMBL" id="PON76688.1"/>
    </source>
</evidence>
<evidence type="ECO:0000313" key="2">
    <source>
        <dbReference type="Proteomes" id="UP000237105"/>
    </source>
</evidence>
<gene>
    <name evidence="1" type="ORF">PanWU01x14_033740</name>
</gene>
<sequence length="32" mass="3670">MSIKLRSPQISKIAFSDVMDTREYDKTPKKGV</sequence>
<dbReference type="EMBL" id="JXTB01000017">
    <property type="protein sequence ID" value="PON76688.1"/>
    <property type="molecule type" value="Genomic_DNA"/>
</dbReference>
<dbReference type="OrthoDB" id="10488267at2759"/>
<dbReference type="AlphaFoldDB" id="A0A2P5DTR6"/>
<organism evidence="1 2">
    <name type="scientific">Parasponia andersonii</name>
    <name type="common">Sponia andersonii</name>
    <dbReference type="NCBI Taxonomy" id="3476"/>
    <lineage>
        <taxon>Eukaryota</taxon>
        <taxon>Viridiplantae</taxon>
        <taxon>Streptophyta</taxon>
        <taxon>Embryophyta</taxon>
        <taxon>Tracheophyta</taxon>
        <taxon>Spermatophyta</taxon>
        <taxon>Magnoliopsida</taxon>
        <taxon>eudicotyledons</taxon>
        <taxon>Gunneridae</taxon>
        <taxon>Pentapetalae</taxon>
        <taxon>rosids</taxon>
        <taxon>fabids</taxon>
        <taxon>Rosales</taxon>
        <taxon>Cannabaceae</taxon>
        <taxon>Parasponia</taxon>
    </lineage>
</organism>
<name>A0A2P5DTR6_PARAD</name>
<reference evidence="2" key="1">
    <citation type="submission" date="2016-06" db="EMBL/GenBank/DDBJ databases">
        <title>Parallel loss of symbiosis genes in relatives of nitrogen-fixing non-legume Parasponia.</title>
        <authorList>
            <person name="Van Velzen R."/>
            <person name="Holmer R."/>
            <person name="Bu F."/>
            <person name="Rutten L."/>
            <person name="Van Zeijl A."/>
            <person name="Liu W."/>
            <person name="Santuari L."/>
            <person name="Cao Q."/>
            <person name="Sharma T."/>
            <person name="Shen D."/>
            <person name="Roswanjaya Y."/>
            <person name="Wardhani T."/>
            <person name="Kalhor M.S."/>
            <person name="Jansen J."/>
            <person name="Van den Hoogen J."/>
            <person name="Gungor B."/>
            <person name="Hartog M."/>
            <person name="Hontelez J."/>
            <person name="Verver J."/>
            <person name="Yang W.-C."/>
            <person name="Schijlen E."/>
            <person name="Repin R."/>
            <person name="Schilthuizen M."/>
            <person name="Schranz E."/>
            <person name="Heidstra R."/>
            <person name="Miyata K."/>
            <person name="Fedorova E."/>
            <person name="Kohlen W."/>
            <person name="Bisseling T."/>
            <person name="Smit S."/>
            <person name="Geurts R."/>
        </authorList>
    </citation>
    <scope>NUCLEOTIDE SEQUENCE [LARGE SCALE GENOMIC DNA]</scope>
    <source>
        <strain evidence="2">cv. WU1-14</strain>
    </source>
</reference>
<protein>
    <submittedName>
        <fullName evidence="1">Uncharacterized protein</fullName>
    </submittedName>
</protein>
<keyword evidence="2" id="KW-1185">Reference proteome</keyword>
<dbReference type="Proteomes" id="UP000237105">
    <property type="component" value="Unassembled WGS sequence"/>
</dbReference>
<comment type="caution">
    <text evidence="1">The sequence shown here is derived from an EMBL/GenBank/DDBJ whole genome shotgun (WGS) entry which is preliminary data.</text>
</comment>